<dbReference type="EMBL" id="CP029191">
    <property type="protein sequence ID" value="QES43971.1"/>
    <property type="molecule type" value="Genomic_DNA"/>
</dbReference>
<dbReference type="RefSeq" id="WP_150186335.1">
    <property type="nucleotide sequence ID" value="NZ_CP029191.1"/>
</dbReference>
<feature type="signal peptide" evidence="2">
    <location>
        <begin position="1"/>
        <end position="32"/>
    </location>
</feature>
<dbReference type="Gene3D" id="3.40.190.10">
    <property type="entry name" value="Periplasmic binding protein-like II"/>
    <property type="match status" value="1"/>
</dbReference>
<evidence type="ECO:0000256" key="1">
    <source>
        <dbReference type="SAM" id="MobiDB-lite"/>
    </source>
</evidence>
<dbReference type="Pfam" id="PF01547">
    <property type="entry name" value="SBP_bac_1"/>
    <property type="match status" value="1"/>
</dbReference>
<sequence>MSSTSSPRGRSGRTLPLATATVLALIALTACGTSSDGAESDSGGKVTLDVNGQPPKTQAFERKLYDKHVQQFEKANPDIDIVPHEGFMDPKTFNAKLAGGKLEDVFYVYFTDTRSLIEKKQAADITDAVKDMPRRGDLQDPLMKIFQDEEGHQYGLPTSNYSMGLIYNRALFEKAGLDPDQPPKTWADVRKAAKKIAALGDNTVGYADFSKNNQGGWHYTAELYSRGGRIAAESDGKWKAAFNTPEGKATFQDLHDMRWKDGSMGSKQLLQVEDVQRMMGSGKLGMYVAAADNITVIAKQFGGKYEDYALAPVPDAKATLLGGEGYMFNPKASPAKIKAGVKWIQWRYLNPDVIEKNVADYADAELPVGIPMPTVPDVFEGAVRDRIEKVKKDNANMPTGNYQAFMDSAPKVPGVIEPPRAQEVYAVLDSAMQSVLTKKDADIDALLDTAEDKVNAIYDAS</sequence>
<proteinExistence type="predicted"/>
<dbReference type="InterPro" id="IPR006059">
    <property type="entry name" value="SBP"/>
</dbReference>
<keyword evidence="2" id="KW-0732">Signal</keyword>
<dbReference type="PANTHER" id="PTHR43649:SF16">
    <property type="entry name" value="SUGAR-BINDING LIPOPROTEIN"/>
    <property type="match status" value="1"/>
</dbReference>
<organism evidence="3 4">
    <name type="scientific">Streptomyces venezuelae</name>
    <dbReference type="NCBI Taxonomy" id="54571"/>
    <lineage>
        <taxon>Bacteria</taxon>
        <taxon>Bacillati</taxon>
        <taxon>Actinomycetota</taxon>
        <taxon>Actinomycetes</taxon>
        <taxon>Kitasatosporales</taxon>
        <taxon>Streptomycetaceae</taxon>
        <taxon>Streptomyces</taxon>
    </lineage>
</organism>
<dbReference type="SUPFAM" id="SSF53850">
    <property type="entry name" value="Periplasmic binding protein-like II"/>
    <property type="match status" value="1"/>
</dbReference>
<dbReference type="AlphaFoldDB" id="A0A5P2CSB5"/>
<feature type="chain" id="PRO_5039458523" evidence="2">
    <location>
        <begin position="33"/>
        <end position="461"/>
    </location>
</feature>
<accession>A0A5P2CSB5</accession>
<dbReference type="InterPro" id="IPR050490">
    <property type="entry name" value="Bact_solute-bd_prot1"/>
</dbReference>
<evidence type="ECO:0000313" key="3">
    <source>
        <dbReference type="EMBL" id="QES43971.1"/>
    </source>
</evidence>
<protein>
    <submittedName>
        <fullName evidence="3">Sugar ABC transporter substrate-binding protein</fullName>
    </submittedName>
</protein>
<feature type="region of interest" description="Disordered" evidence="1">
    <location>
        <begin position="34"/>
        <end position="53"/>
    </location>
</feature>
<dbReference type="PANTHER" id="PTHR43649">
    <property type="entry name" value="ARABINOSE-BINDING PROTEIN-RELATED"/>
    <property type="match status" value="1"/>
</dbReference>
<dbReference type="Proteomes" id="UP000324015">
    <property type="component" value="Chromosome"/>
</dbReference>
<gene>
    <name evidence="3" type="ORF">DEJ49_25930</name>
</gene>
<reference evidence="3 4" key="1">
    <citation type="submission" date="2018-05" db="EMBL/GenBank/DDBJ databases">
        <title>Streptomyces venezuelae.</title>
        <authorList>
            <person name="Kim W."/>
            <person name="Lee N."/>
            <person name="Cho B.-K."/>
        </authorList>
    </citation>
    <scope>NUCLEOTIDE SEQUENCE [LARGE SCALE GENOMIC DNA]</scope>
    <source>
        <strain evidence="3 4">ATCC 14585</strain>
    </source>
</reference>
<evidence type="ECO:0000256" key="2">
    <source>
        <dbReference type="SAM" id="SignalP"/>
    </source>
</evidence>
<name>A0A5P2CSB5_STRVZ</name>
<evidence type="ECO:0000313" key="4">
    <source>
        <dbReference type="Proteomes" id="UP000324015"/>
    </source>
</evidence>